<keyword evidence="2" id="KW-1133">Transmembrane helix</keyword>
<evidence type="ECO:0000313" key="3">
    <source>
        <dbReference type="EMBL" id="QDT13041.1"/>
    </source>
</evidence>
<feature type="compositionally biased region" description="Low complexity" evidence="1">
    <location>
        <begin position="415"/>
        <end position="427"/>
    </location>
</feature>
<keyword evidence="2" id="KW-0812">Transmembrane</keyword>
<feature type="compositionally biased region" description="Basic and acidic residues" evidence="1">
    <location>
        <begin position="306"/>
        <end position="316"/>
    </location>
</feature>
<dbReference type="Proteomes" id="UP000319817">
    <property type="component" value="Chromosome"/>
</dbReference>
<keyword evidence="2" id="KW-0472">Membrane</keyword>
<dbReference type="EMBL" id="CP036526">
    <property type="protein sequence ID" value="QDT13041.1"/>
    <property type="molecule type" value="Genomic_DNA"/>
</dbReference>
<evidence type="ECO:0000313" key="4">
    <source>
        <dbReference type="Proteomes" id="UP000319817"/>
    </source>
</evidence>
<feature type="region of interest" description="Disordered" evidence="1">
    <location>
        <begin position="549"/>
        <end position="576"/>
    </location>
</feature>
<feature type="region of interest" description="Disordered" evidence="1">
    <location>
        <begin position="118"/>
        <end position="141"/>
    </location>
</feature>
<name>A0A517P0Y8_9BACT</name>
<feature type="compositionally biased region" description="Polar residues" evidence="1">
    <location>
        <begin position="211"/>
        <end position="229"/>
    </location>
</feature>
<feature type="compositionally biased region" description="Polar residues" evidence="1">
    <location>
        <begin position="266"/>
        <end position="286"/>
    </location>
</feature>
<feature type="region of interest" description="Disordered" evidence="1">
    <location>
        <begin position="80"/>
        <end position="103"/>
    </location>
</feature>
<feature type="compositionally biased region" description="Polar residues" evidence="1">
    <location>
        <begin position="549"/>
        <end position="559"/>
    </location>
</feature>
<gene>
    <name evidence="3" type="ORF">K239x_50560</name>
</gene>
<dbReference type="RefSeq" id="WP_145420842.1">
    <property type="nucleotide sequence ID" value="NZ_CP036526.1"/>
</dbReference>
<feature type="compositionally biased region" description="Basic and acidic residues" evidence="1">
    <location>
        <begin position="352"/>
        <end position="381"/>
    </location>
</feature>
<accession>A0A517P0Y8</accession>
<proteinExistence type="predicted"/>
<dbReference type="AlphaFoldDB" id="A0A517P0Y8"/>
<feature type="compositionally biased region" description="Basic and acidic residues" evidence="1">
    <location>
        <begin position="332"/>
        <end position="345"/>
    </location>
</feature>
<keyword evidence="4" id="KW-1185">Reference proteome</keyword>
<feature type="compositionally biased region" description="Low complexity" evidence="1">
    <location>
        <begin position="121"/>
        <end position="138"/>
    </location>
</feature>
<feature type="transmembrane region" description="Helical" evidence="2">
    <location>
        <begin position="585"/>
        <end position="604"/>
    </location>
</feature>
<feature type="compositionally biased region" description="Polar residues" evidence="1">
    <location>
        <begin position="80"/>
        <end position="93"/>
    </location>
</feature>
<evidence type="ECO:0000256" key="2">
    <source>
        <dbReference type="SAM" id="Phobius"/>
    </source>
</evidence>
<sequence length="628" mass="68217">MGGLLVLLAVAATSVTFGWQPDGTGGVEYLVQVSPDKLAQVRQTGEITSTIPSEIQGHVSRVVIRVGDGPLPRTISSSMQRQAEANRLSQADRQNVPIPQIGSTDSVERVMKPQNTFSFPDAATRAGDRASSGASAAADRLRSGATGAVNNLRDNARQAVGTFRNQAADSMSANAESLRSAGTDAMRRAADRASESIRDDKWFELNENQRRATSTDPLRAPTTNLPSTNDIRDPNFVGPMQPANQRGGQAGRYTQAELDRMRRESTASSNTRFANTRTQTNESSNRGFGPSNFGMMPSGMSSADRASVEEERRRSELNSGRNSEIGFADGRLPLDRTARVTDTERQPFGTRRTTDARSQDPRNLDARNLDPRTTDPRDFRQDPSQLTSRDTDARWTNDPRNTAADRSGRTDAWPNTNNSSANTNLAADRLRGGNVDPTLSKADADRLPAGAWSFDIYDNPIDKHGRVLDRHGSPVSQQRAYELTTGRNAPSMSRPNIATVTGIPMPGSNPMSTYPGQASFNGAPNLQYPNLAANQPTIQTNRPVTNLTPGLRNSGTIDSASDRGAVNSDRGATDRNRQSVEAQPLFNGLLLISIVANVYLIFWLKNLRHQFHDLVASKRVVSSDVMAA</sequence>
<evidence type="ECO:0000256" key="1">
    <source>
        <dbReference type="SAM" id="MobiDB-lite"/>
    </source>
</evidence>
<protein>
    <submittedName>
        <fullName evidence="3">Uncharacterized protein</fullName>
    </submittedName>
</protein>
<feature type="region of interest" description="Disordered" evidence="1">
    <location>
        <begin position="204"/>
        <end position="431"/>
    </location>
</feature>
<organism evidence="3 4">
    <name type="scientific">Stieleria marina</name>
    <dbReference type="NCBI Taxonomy" id="1930275"/>
    <lineage>
        <taxon>Bacteria</taxon>
        <taxon>Pseudomonadati</taxon>
        <taxon>Planctomycetota</taxon>
        <taxon>Planctomycetia</taxon>
        <taxon>Pirellulales</taxon>
        <taxon>Pirellulaceae</taxon>
        <taxon>Stieleria</taxon>
    </lineage>
</organism>
<reference evidence="3 4" key="1">
    <citation type="submission" date="2019-02" db="EMBL/GenBank/DDBJ databases">
        <title>Deep-cultivation of Planctomycetes and their phenomic and genomic characterization uncovers novel biology.</title>
        <authorList>
            <person name="Wiegand S."/>
            <person name="Jogler M."/>
            <person name="Boedeker C."/>
            <person name="Pinto D."/>
            <person name="Vollmers J."/>
            <person name="Rivas-Marin E."/>
            <person name="Kohn T."/>
            <person name="Peeters S.H."/>
            <person name="Heuer A."/>
            <person name="Rast P."/>
            <person name="Oberbeckmann S."/>
            <person name="Bunk B."/>
            <person name="Jeske O."/>
            <person name="Meyerdierks A."/>
            <person name="Storesund J.E."/>
            <person name="Kallscheuer N."/>
            <person name="Luecker S."/>
            <person name="Lage O.M."/>
            <person name="Pohl T."/>
            <person name="Merkel B.J."/>
            <person name="Hornburger P."/>
            <person name="Mueller R.-W."/>
            <person name="Bruemmer F."/>
            <person name="Labrenz M."/>
            <person name="Spormann A.M."/>
            <person name="Op den Camp H."/>
            <person name="Overmann J."/>
            <person name="Amann R."/>
            <person name="Jetten M.S.M."/>
            <person name="Mascher T."/>
            <person name="Medema M.H."/>
            <person name="Devos D.P."/>
            <person name="Kaster A.-K."/>
            <person name="Ovreas L."/>
            <person name="Rohde M."/>
            <person name="Galperin M.Y."/>
            <person name="Jogler C."/>
        </authorList>
    </citation>
    <scope>NUCLEOTIDE SEQUENCE [LARGE SCALE GENOMIC DNA]</scope>
    <source>
        <strain evidence="3 4">K23_9</strain>
    </source>
</reference>
<dbReference type="OrthoDB" id="232801at2"/>